<dbReference type="Gene3D" id="1.25.40.20">
    <property type="entry name" value="Ankyrin repeat-containing domain"/>
    <property type="match status" value="1"/>
</dbReference>
<dbReference type="AlphaFoldDB" id="A0A067CSG9"/>
<reference evidence="1 2" key="1">
    <citation type="journal article" date="2013" name="PLoS Genet.">
        <title>Distinctive expansion of potential virulence genes in the genome of the oomycete fish pathogen Saprolegnia parasitica.</title>
        <authorList>
            <person name="Jiang R.H."/>
            <person name="de Bruijn I."/>
            <person name="Haas B.J."/>
            <person name="Belmonte R."/>
            <person name="Lobach L."/>
            <person name="Christie J."/>
            <person name="van den Ackerveken G."/>
            <person name="Bottin A."/>
            <person name="Bulone V."/>
            <person name="Diaz-Moreno S.M."/>
            <person name="Dumas B."/>
            <person name="Fan L."/>
            <person name="Gaulin E."/>
            <person name="Govers F."/>
            <person name="Grenville-Briggs L.J."/>
            <person name="Horner N.R."/>
            <person name="Levin J.Z."/>
            <person name="Mammella M."/>
            <person name="Meijer H.J."/>
            <person name="Morris P."/>
            <person name="Nusbaum C."/>
            <person name="Oome S."/>
            <person name="Phillips A.J."/>
            <person name="van Rooyen D."/>
            <person name="Rzeszutek E."/>
            <person name="Saraiva M."/>
            <person name="Secombes C.J."/>
            <person name="Seidl M.F."/>
            <person name="Snel B."/>
            <person name="Stassen J.H."/>
            <person name="Sykes S."/>
            <person name="Tripathy S."/>
            <person name="van den Berg H."/>
            <person name="Vega-Arreguin J.C."/>
            <person name="Wawra S."/>
            <person name="Young S.K."/>
            <person name="Zeng Q."/>
            <person name="Dieguez-Uribeondo J."/>
            <person name="Russ C."/>
            <person name="Tyler B.M."/>
            <person name="van West P."/>
        </authorList>
    </citation>
    <scope>NUCLEOTIDE SEQUENCE [LARGE SCALE GENOMIC DNA]</scope>
    <source>
        <strain evidence="1 2">CBS 223.65</strain>
    </source>
</reference>
<accession>A0A067CSG9</accession>
<dbReference type="GeneID" id="24127259"/>
<sequence>MLRVLRTKDLVHAIATFQDGLHPDVLPPTRLLRCVRLRRGSYERQLAAVHDCLKPWLARHGTSSLGLFPASLHRHLFYYAVVYSNLDVLVFLDTAGPVRLSAVDWALVVDVGHLDVLRFFLDRHYDGGDERVMAHAIETGAVAAVQCLFAHGILPAKDALNEACTNGHAHVARFLHAHGLGAWDPNTLMFVLVHGHLDVLRFLLDAGLGDFDASATFGFHVSHLEMAAKCGHLDVVQYLAARDRRHVPQAFLEAARSGHVAIVRFLDDGESVDVSVAAQEAVVRGHRDVVAYLVQAHAAALDMHALATLAASRKRRAMHALLLQHTHPSTL</sequence>
<dbReference type="InterPro" id="IPR036770">
    <property type="entry name" value="Ankyrin_rpt-contain_sf"/>
</dbReference>
<dbReference type="PANTHER" id="PTHR46586">
    <property type="entry name" value="ANKYRIN REPEAT-CONTAINING PROTEIN"/>
    <property type="match status" value="1"/>
</dbReference>
<gene>
    <name evidence="1" type="ORF">SPRG_04837</name>
</gene>
<name>A0A067CSG9_SAPPC</name>
<evidence type="ECO:0000313" key="1">
    <source>
        <dbReference type="EMBL" id="KDO29722.1"/>
    </source>
</evidence>
<keyword evidence="2" id="KW-1185">Reference proteome</keyword>
<dbReference type="InterPro" id="IPR002110">
    <property type="entry name" value="Ankyrin_rpt"/>
</dbReference>
<dbReference type="PANTHER" id="PTHR46586:SF3">
    <property type="entry name" value="ANKYRIN REPEAT-CONTAINING PROTEIN"/>
    <property type="match status" value="1"/>
</dbReference>
<dbReference type="STRING" id="695850.A0A067CSG9"/>
<dbReference type="RefSeq" id="XP_012199372.1">
    <property type="nucleotide sequence ID" value="XM_012343982.1"/>
</dbReference>
<evidence type="ECO:0000313" key="2">
    <source>
        <dbReference type="Proteomes" id="UP000030745"/>
    </source>
</evidence>
<dbReference type="SMART" id="SM00248">
    <property type="entry name" value="ANK"/>
    <property type="match status" value="4"/>
</dbReference>
<dbReference type="OrthoDB" id="72197at2759"/>
<protein>
    <submittedName>
        <fullName evidence="1">Uncharacterized protein</fullName>
    </submittedName>
</protein>
<dbReference type="OMA" id="MAAKCGH"/>
<dbReference type="SUPFAM" id="SSF48403">
    <property type="entry name" value="Ankyrin repeat"/>
    <property type="match status" value="1"/>
</dbReference>
<dbReference type="KEGG" id="spar:SPRG_04837"/>
<organism evidence="1 2">
    <name type="scientific">Saprolegnia parasitica (strain CBS 223.65)</name>
    <dbReference type="NCBI Taxonomy" id="695850"/>
    <lineage>
        <taxon>Eukaryota</taxon>
        <taxon>Sar</taxon>
        <taxon>Stramenopiles</taxon>
        <taxon>Oomycota</taxon>
        <taxon>Saprolegniomycetes</taxon>
        <taxon>Saprolegniales</taxon>
        <taxon>Saprolegniaceae</taxon>
        <taxon>Saprolegnia</taxon>
    </lineage>
</organism>
<dbReference type="Proteomes" id="UP000030745">
    <property type="component" value="Unassembled WGS sequence"/>
</dbReference>
<dbReference type="InterPro" id="IPR052050">
    <property type="entry name" value="SecEffector_AnkRepeat"/>
</dbReference>
<dbReference type="VEuPathDB" id="FungiDB:SPRG_04837"/>
<proteinExistence type="predicted"/>
<dbReference type="EMBL" id="KK583204">
    <property type="protein sequence ID" value="KDO29722.1"/>
    <property type="molecule type" value="Genomic_DNA"/>
</dbReference>